<gene>
    <name evidence="2" type="ORF">ASPWEDRAFT_172338</name>
</gene>
<dbReference type="GeneID" id="63746773"/>
<reference evidence="3" key="1">
    <citation type="journal article" date="2017" name="Genome Biol.">
        <title>Comparative genomics reveals high biological diversity and specific adaptations in the industrially and medically important fungal genus Aspergillus.</title>
        <authorList>
            <person name="de Vries R.P."/>
            <person name="Riley R."/>
            <person name="Wiebenga A."/>
            <person name="Aguilar-Osorio G."/>
            <person name="Amillis S."/>
            <person name="Uchima C.A."/>
            <person name="Anderluh G."/>
            <person name="Asadollahi M."/>
            <person name="Askin M."/>
            <person name="Barry K."/>
            <person name="Battaglia E."/>
            <person name="Bayram O."/>
            <person name="Benocci T."/>
            <person name="Braus-Stromeyer S.A."/>
            <person name="Caldana C."/>
            <person name="Canovas D."/>
            <person name="Cerqueira G.C."/>
            <person name="Chen F."/>
            <person name="Chen W."/>
            <person name="Choi C."/>
            <person name="Clum A."/>
            <person name="Dos Santos R.A."/>
            <person name="Damasio A.R."/>
            <person name="Diallinas G."/>
            <person name="Emri T."/>
            <person name="Fekete E."/>
            <person name="Flipphi M."/>
            <person name="Freyberg S."/>
            <person name="Gallo A."/>
            <person name="Gournas C."/>
            <person name="Habgood R."/>
            <person name="Hainaut M."/>
            <person name="Harispe M.L."/>
            <person name="Henrissat B."/>
            <person name="Hilden K.S."/>
            <person name="Hope R."/>
            <person name="Hossain A."/>
            <person name="Karabika E."/>
            <person name="Karaffa L."/>
            <person name="Karanyi Z."/>
            <person name="Krasevec N."/>
            <person name="Kuo A."/>
            <person name="Kusch H."/>
            <person name="LaButti K."/>
            <person name="Lagendijk E.L."/>
            <person name="Lapidus A."/>
            <person name="Levasseur A."/>
            <person name="Lindquist E."/>
            <person name="Lipzen A."/>
            <person name="Logrieco A.F."/>
            <person name="MacCabe A."/>
            <person name="Maekelae M.R."/>
            <person name="Malavazi I."/>
            <person name="Melin P."/>
            <person name="Meyer V."/>
            <person name="Mielnichuk N."/>
            <person name="Miskei M."/>
            <person name="Molnar A.P."/>
            <person name="Mule G."/>
            <person name="Ngan C.Y."/>
            <person name="Orejas M."/>
            <person name="Orosz E."/>
            <person name="Ouedraogo J.P."/>
            <person name="Overkamp K.M."/>
            <person name="Park H.-S."/>
            <person name="Perrone G."/>
            <person name="Piumi F."/>
            <person name="Punt P.J."/>
            <person name="Ram A.F."/>
            <person name="Ramon A."/>
            <person name="Rauscher S."/>
            <person name="Record E."/>
            <person name="Riano-Pachon D.M."/>
            <person name="Robert V."/>
            <person name="Roehrig J."/>
            <person name="Ruller R."/>
            <person name="Salamov A."/>
            <person name="Salih N.S."/>
            <person name="Samson R.A."/>
            <person name="Sandor E."/>
            <person name="Sanguinetti M."/>
            <person name="Schuetze T."/>
            <person name="Sepcic K."/>
            <person name="Shelest E."/>
            <person name="Sherlock G."/>
            <person name="Sophianopoulou V."/>
            <person name="Squina F.M."/>
            <person name="Sun H."/>
            <person name="Susca A."/>
            <person name="Todd R.B."/>
            <person name="Tsang A."/>
            <person name="Unkles S.E."/>
            <person name="van de Wiele N."/>
            <person name="van Rossen-Uffink D."/>
            <person name="Oliveira J.V."/>
            <person name="Vesth T.C."/>
            <person name="Visser J."/>
            <person name="Yu J.-H."/>
            <person name="Zhou M."/>
            <person name="Andersen M.R."/>
            <person name="Archer D.B."/>
            <person name="Baker S.E."/>
            <person name="Benoit I."/>
            <person name="Brakhage A.A."/>
            <person name="Braus G.H."/>
            <person name="Fischer R."/>
            <person name="Frisvad J.C."/>
            <person name="Goldman G.H."/>
            <person name="Houbraken J."/>
            <person name="Oakley B."/>
            <person name="Pocsi I."/>
            <person name="Scazzocchio C."/>
            <person name="Seiboth B."/>
            <person name="vanKuyk P.A."/>
            <person name="Wortman J."/>
            <person name="Dyer P.S."/>
            <person name="Grigoriev I.V."/>
        </authorList>
    </citation>
    <scope>NUCLEOTIDE SEQUENCE [LARGE SCALE GENOMIC DNA]</scope>
    <source>
        <strain evidence="3">DTO 134E9</strain>
    </source>
</reference>
<dbReference type="OrthoDB" id="440553at2759"/>
<dbReference type="InterPro" id="IPR035810">
    <property type="entry name" value="PEBP_euk"/>
</dbReference>
<dbReference type="Proteomes" id="UP000184383">
    <property type="component" value="Unassembled WGS sequence"/>
</dbReference>
<keyword evidence="1" id="KW-0732">Signal</keyword>
<evidence type="ECO:0000313" key="2">
    <source>
        <dbReference type="EMBL" id="OJJ35536.1"/>
    </source>
</evidence>
<sequence>MIWKNYILSALCLAVQTCLATNATVVVNYNGKVLDEPGQLVNIPESHNTPTFGLTQLPPSTGPFVLIMVDQGKSDILHLIQSDLHLSPQEITVADTSYYSLSSQSKPDAKYIAPTPLLPPKVHKYVELLFVQPEGFKIPRKFKKYMPGLVPNRLNFPLDEFVEETGLGESVAESYFNEKQVLT</sequence>
<dbReference type="CDD" id="cd00866">
    <property type="entry name" value="PEBP_euk"/>
    <property type="match status" value="1"/>
</dbReference>
<feature type="signal peptide" evidence="1">
    <location>
        <begin position="1"/>
        <end position="20"/>
    </location>
</feature>
<dbReference type="RefSeq" id="XP_040689212.1">
    <property type="nucleotide sequence ID" value="XM_040830925.1"/>
</dbReference>
<dbReference type="VEuPathDB" id="FungiDB:ASPWEDRAFT_172338"/>
<evidence type="ECO:0000256" key="1">
    <source>
        <dbReference type="SAM" id="SignalP"/>
    </source>
</evidence>
<dbReference type="InterPro" id="IPR036610">
    <property type="entry name" value="PEBP-like_sf"/>
</dbReference>
<protein>
    <recommendedName>
        <fullName evidence="4">PEBP-like protein</fullName>
    </recommendedName>
</protein>
<evidence type="ECO:0000313" key="3">
    <source>
        <dbReference type="Proteomes" id="UP000184383"/>
    </source>
</evidence>
<dbReference type="STRING" id="1073089.A0A1L9RKS4"/>
<accession>A0A1L9RKS4</accession>
<organism evidence="2 3">
    <name type="scientific">Aspergillus wentii DTO 134E9</name>
    <dbReference type="NCBI Taxonomy" id="1073089"/>
    <lineage>
        <taxon>Eukaryota</taxon>
        <taxon>Fungi</taxon>
        <taxon>Dikarya</taxon>
        <taxon>Ascomycota</taxon>
        <taxon>Pezizomycotina</taxon>
        <taxon>Eurotiomycetes</taxon>
        <taxon>Eurotiomycetidae</taxon>
        <taxon>Eurotiales</taxon>
        <taxon>Aspergillaceae</taxon>
        <taxon>Aspergillus</taxon>
        <taxon>Aspergillus subgen. Cremei</taxon>
    </lineage>
</organism>
<feature type="chain" id="PRO_5013267877" description="PEBP-like protein" evidence="1">
    <location>
        <begin position="21"/>
        <end position="183"/>
    </location>
</feature>
<dbReference type="AlphaFoldDB" id="A0A1L9RKS4"/>
<proteinExistence type="predicted"/>
<dbReference type="Gene3D" id="3.90.280.10">
    <property type="entry name" value="PEBP-like"/>
    <property type="match status" value="1"/>
</dbReference>
<dbReference type="InterPro" id="IPR008914">
    <property type="entry name" value="PEBP"/>
</dbReference>
<evidence type="ECO:0008006" key="4">
    <source>
        <dbReference type="Google" id="ProtNLM"/>
    </source>
</evidence>
<dbReference type="Pfam" id="PF01161">
    <property type="entry name" value="PBP"/>
    <property type="match status" value="1"/>
</dbReference>
<name>A0A1L9RKS4_ASPWE</name>
<keyword evidence="3" id="KW-1185">Reference proteome</keyword>
<dbReference type="EMBL" id="KV878212">
    <property type="protein sequence ID" value="OJJ35536.1"/>
    <property type="molecule type" value="Genomic_DNA"/>
</dbReference>
<dbReference type="SUPFAM" id="SSF49777">
    <property type="entry name" value="PEBP-like"/>
    <property type="match status" value="1"/>
</dbReference>